<evidence type="ECO:0000313" key="2">
    <source>
        <dbReference type="Proteomes" id="UP000321250"/>
    </source>
</evidence>
<name>A0A5C6UDL1_9SPHN</name>
<gene>
    <name evidence="1" type="ORF">FSB78_07510</name>
</gene>
<dbReference type="OrthoDB" id="7412671at2"/>
<dbReference type="AlphaFoldDB" id="A0A5C6UDL1"/>
<dbReference type="EMBL" id="VOQR01000001">
    <property type="protein sequence ID" value="TXC70802.1"/>
    <property type="molecule type" value="Genomic_DNA"/>
</dbReference>
<keyword evidence="2" id="KW-1185">Reference proteome</keyword>
<sequence>MIRPVRAGWAGAVLVCGKCSKKLDGGFGKGGRVSLAKALRKDLGLKKGRKAALGVVETKCLGVCPKNAVMVVDSAQPDRWLVVPAGADLDEVEAAVFASVPPPG</sequence>
<dbReference type="RefSeq" id="WP_147081454.1">
    <property type="nucleotide sequence ID" value="NZ_VOQR01000001.1"/>
</dbReference>
<protein>
    <submittedName>
        <fullName evidence="1">(2Fe-2S) ferredoxin domain-containing protein</fullName>
    </submittedName>
</protein>
<organism evidence="1 2">
    <name type="scientific">Sphingomonas ginsenosidivorax</name>
    <dbReference type="NCBI Taxonomy" id="862135"/>
    <lineage>
        <taxon>Bacteria</taxon>
        <taxon>Pseudomonadati</taxon>
        <taxon>Pseudomonadota</taxon>
        <taxon>Alphaproteobacteria</taxon>
        <taxon>Sphingomonadales</taxon>
        <taxon>Sphingomonadaceae</taxon>
        <taxon>Sphingomonas</taxon>
    </lineage>
</organism>
<accession>A0A5C6UDL1</accession>
<proteinExistence type="predicted"/>
<reference evidence="1 2" key="1">
    <citation type="journal article" date="2013" name="Antonie Van Leeuwenhoek">
        <title>Sphingomonas ginsenosidivorax sp. nov., with the ability to transform ginsenosides.</title>
        <authorList>
            <person name="Jin X.F."/>
            <person name="Kim J.K."/>
            <person name="Liu Q.M."/>
            <person name="Kang M.S."/>
            <person name="He D."/>
            <person name="Jin F.X."/>
            <person name="Kim S.C."/>
            <person name="Im W.T."/>
        </authorList>
    </citation>
    <scope>NUCLEOTIDE SEQUENCE [LARGE SCALE GENOMIC DNA]</scope>
    <source>
        <strain evidence="1 2">KHI67</strain>
    </source>
</reference>
<dbReference type="Proteomes" id="UP000321250">
    <property type="component" value="Unassembled WGS sequence"/>
</dbReference>
<evidence type="ECO:0000313" key="1">
    <source>
        <dbReference type="EMBL" id="TXC70802.1"/>
    </source>
</evidence>
<comment type="caution">
    <text evidence="1">The sequence shown here is derived from an EMBL/GenBank/DDBJ whole genome shotgun (WGS) entry which is preliminary data.</text>
</comment>
<dbReference type="Gene3D" id="3.40.30.10">
    <property type="entry name" value="Glutaredoxin"/>
    <property type="match status" value="1"/>
</dbReference>